<evidence type="ECO:0000256" key="5">
    <source>
        <dbReference type="SAM" id="Phobius"/>
    </source>
</evidence>
<dbReference type="EMBL" id="BPFH01000001">
    <property type="protein sequence ID" value="GIT94136.1"/>
    <property type="molecule type" value="Genomic_DNA"/>
</dbReference>
<dbReference type="InterPro" id="IPR003807">
    <property type="entry name" value="DUF202"/>
</dbReference>
<name>A0ABQ4NI95_9RHOB</name>
<dbReference type="RefSeq" id="WP_220747630.1">
    <property type="nucleotide sequence ID" value="NZ_BPFH01000001.1"/>
</dbReference>
<feature type="transmembrane region" description="Helical" evidence="5">
    <location>
        <begin position="103"/>
        <end position="125"/>
    </location>
</feature>
<keyword evidence="4 5" id="KW-0472">Membrane</keyword>
<keyword evidence="2 5" id="KW-0812">Transmembrane</keyword>
<organism evidence="7 8">
    <name type="scientific">Jannaschia pagri</name>
    <dbReference type="NCBI Taxonomy" id="2829797"/>
    <lineage>
        <taxon>Bacteria</taxon>
        <taxon>Pseudomonadati</taxon>
        <taxon>Pseudomonadota</taxon>
        <taxon>Alphaproteobacteria</taxon>
        <taxon>Rhodobacterales</taxon>
        <taxon>Roseobacteraceae</taxon>
        <taxon>Jannaschia</taxon>
    </lineage>
</organism>
<keyword evidence="3 5" id="KW-1133">Transmembrane helix</keyword>
<feature type="domain" description="DUF202" evidence="6">
    <location>
        <begin position="25"/>
        <end position="91"/>
    </location>
</feature>
<keyword evidence="8" id="KW-1185">Reference proteome</keyword>
<evidence type="ECO:0000313" key="8">
    <source>
        <dbReference type="Proteomes" id="UP000786693"/>
    </source>
</evidence>
<feature type="transmembrane region" description="Helical" evidence="5">
    <location>
        <begin position="34"/>
        <end position="55"/>
    </location>
</feature>
<evidence type="ECO:0000313" key="7">
    <source>
        <dbReference type="EMBL" id="GIT94136.1"/>
    </source>
</evidence>
<dbReference type="Pfam" id="PF02656">
    <property type="entry name" value="DUF202"/>
    <property type="match status" value="1"/>
</dbReference>
<comment type="subcellular location">
    <subcellularLocation>
        <location evidence="1">Endomembrane system</location>
        <topology evidence="1">Multi-pass membrane protein</topology>
    </subcellularLocation>
</comment>
<comment type="caution">
    <text evidence="7">The sequence shown here is derived from an EMBL/GenBank/DDBJ whole genome shotgun (WGS) entry which is preliminary data.</text>
</comment>
<feature type="transmembrane region" description="Helical" evidence="5">
    <location>
        <begin position="61"/>
        <end position="82"/>
    </location>
</feature>
<gene>
    <name evidence="7" type="ORF">JANAI62_07590</name>
</gene>
<evidence type="ECO:0000256" key="2">
    <source>
        <dbReference type="ARBA" id="ARBA00022692"/>
    </source>
</evidence>
<reference evidence="7 8" key="1">
    <citation type="submission" date="2021-05" db="EMBL/GenBank/DDBJ databases">
        <title>Bacteria Genome sequencing.</title>
        <authorList>
            <person name="Takabe Y."/>
            <person name="Nakajima Y."/>
            <person name="Suzuki S."/>
            <person name="Shiozaki T."/>
        </authorList>
    </citation>
    <scope>NUCLEOTIDE SEQUENCE [LARGE SCALE GENOMIC DNA]</scope>
    <source>
        <strain evidence="7 8">AI_62</strain>
    </source>
</reference>
<evidence type="ECO:0000259" key="6">
    <source>
        <dbReference type="Pfam" id="PF02656"/>
    </source>
</evidence>
<evidence type="ECO:0000256" key="4">
    <source>
        <dbReference type="ARBA" id="ARBA00023136"/>
    </source>
</evidence>
<dbReference type="Proteomes" id="UP000786693">
    <property type="component" value="Unassembled WGS sequence"/>
</dbReference>
<evidence type="ECO:0000256" key="3">
    <source>
        <dbReference type="ARBA" id="ARBA00022989"/>
    </source>
</evidence>
<proteinExistence type="predicted"/>
<evidence type="ECO:0000256" key="1">
    <source>
        <dbReference type="ARBA" id="ARBA00004127"/>
    </source>
</evidence>
<accession>A0ABQ4NI95</accession>
<protein>
    <recommendedName>
        <fullName evidence="6">DUF202 domain-containing protein</fullName>
    </recommendedName>
</protein>
<sequence length="127" mass="13982">MEQGTDTQDKKTDWAEDRTDWAEDRTLLANERTFAGWMRTGMAAIAIAVGLRAVFDASDPAWVPKAAATVFILAALTIFWAARRQACRTQKRLQTHDATAQPTRLFTVLAVAFSLAGIVTGAILWTL</sequence>